<comment type="caution">
    <text evidence="1">The sequence shown here is derived from an EMBL/GenBank/DDBJ whole genome shotgun (WGS) entry which is preliminary data.</text>
</comment>
<reference evidence="1" key="1">
    <citation type="journal article" date="2014" name="Front. Microbiol.">
        <title>High frequency of phylogenetically diverse reductive dehalogenase-homologous genes in deep subseafloor sedimentary metagenomes.</title>
        <authorList>
            <person name="Kawai M."/>
            <person name="Futagami T."/>
            <person name="Toyoda A."/>
            <person name="Takaki Y."/>
            <person name="Nishi S."/>
            <person name="Hori S."/>
            <person name="Arai W."/>
            <person name="Tsubouchi T."/>
            <person name="Morono Y."/>
            <person name="Uchiyama I."/>
            <person name="Ito T."/>
            <person name="Fujiyama A."/>
            <person name="Inagaki F."/>
            <person name="Takami H."/>
        </authorList>
    </citation>
    <scope>NUCLEOTIDE SEQUENCE</scope>
    <source>
        <strain evidence="1">Expedition CK06-06</strain>
    </source>
</reference>
<feature type="non-terminal residue" evidence="1">
    <location>
        <position position="1"/>
    </location>
</feature>
<organism evidence="1">
    <name type="scientific">marine sediment metagenome</name>
    <dbReference type="NCBI Taxonomy" id="412755"/>
    <lineage>
        <taxon>unclassified sequences</taxon>
        <taxon>metagenomes</taxon>
        <taxon>ecological metagenomes</taxon>
    </lineage>
</organism>
<sequence>IPSIFDLQSSVPVPEDVRKLSWKEMEKKTHDYMAKKVRP</sequence>
<dbReference type="AlphaFoldDB" id="X0Z9X1"/>
<name>X0Z9X1_9ZZZZ</name>
<accession>X0Z9X1</accession>
<gene>
    <name evidence="1" type="ORF">S01H4_00980</name>
</gene>
<evidence type="ECO:0000313" key="1">
    <source>
        <dbReference type="EMBL" id="GAG66205.1"/>
    </source>
</evidence>
<proteinExistence type="predicted"/>
<dbReference type="EMBL" id="BART01000161">
    <property type="protein sequence ID" value="GAG66205.1"/>
    <property type="molecule type" value="Genomic_DNA"/>
</dbReference>
<protein>
    <submittedName>
        <fullName evidence="1">Uncharacterized protein</fullName>
    </submittedName>
</protein>